<dbReference type="Proteomes" id="UP001432027">
    <property type="component" value="Unassembled WGS sequence"/>
</dbReference>
<evidence type="ECO:0000313" key="1">
    <source>
        <dbReference type="EMBL" id="GMT08180.1"/>
    </source>
</evidence>
<dbReference type="AlphaFoldDB" id="A0AAV5UM11"/>
<organism evidence="1 2">
    <name type="scientific">Pristionchus entomophagus</name>
    <dbReference type="NCBI Taxonomy" id="358040"/>
    <lineage>
        <taxon>Eukaryota</taxon>
        <taxon>Metazoa</taxon>
        <taxon>Ecdysozoa</taxon>
        <taxon>Nematoda</taxon>
        <taxon>Chromadorea</taxon>
        <taxon>Rhabditida</taxon>
        <taxon>Rhabditina</taxon>
        <taxon>Diplogasteromorpha</taxon>
        <taxon>Diplogasteroidea</taxon>
        <taxon>Neodiplogasteridae</taxon>
        <taxon>Pristionchus</taxon>
    </lineage>
</organism>
<accession>A0AAV5UM11</accession>
<gene>
    <name evidence="1" type="ORF">PENTCL1PPCAC_30354</name>
</gene>
<keyword evidence="2" id="KW-1185">Reference proteome</keyword>
<evidence type="ECO:0000313" key="2">
    <source>
        <dbReference type="Proteomes" id="UP001432027"/>
    </source>
</evidence>
<name>A0AAV5UM11_9BILA</name>
<sequence>MNFWAAGFPNTIFGSCVQRLLASEFGVQGQWTNIDCTVKQPHIASEMEVSTDQLHLSTLQKPMLIARKISITRGAELLVSNSLSSTVNRDYSRILRWSEQ</sequence>
<protein>
    <submittedName>
        <fullName evidence="1">Uncharacterized protein</fullName>
    </submittedName>
</protein>
<reference evidence="1" key="1">
    <citation type="submission" date="2023-10" db="EMBL/GenBank/DDBJ databases">
        <title>Genome assembly of Pristionchus species.</title>
        <authorList>
            <person name="Yoshida K."/>
            <person name="Sommer R.J."/>
        </authorList>
    </citation>
    <scope>NUCLEOTIDE SEQUENCE</scope>
    <source>
        <strain evidence="1">RS0144</strain>
    </source>
</reference>
<comment type="caution">
    <text evidence="1">The sequence shown here is derived from an EMBL/GenBank/DDBJ whole genome shotgun (WGS) entry which is preliminary data.</text>
</comment>
<proteinExistence type="predicted"/>
<dbReference type="EMBL" id="BTSX01000026">
    <property type="protein sequence ID" value="GMT08180.1"/>
    <property type="molecule type" value="Genomic_DNA"/>
</dbReference>